<comment type="function">
    <text evidence="8">Ligates lysine onto the cytidine present at position 34 of the AUA codon-specific tRNA(Ile) that contains the anticodon CAU, in an ATP-dependent manner. Cytidine is converted to lysidine, thus changing the amino acid specificity of the tRNA from methionine to isoleucine.</text>
</comment>
<dbReference type="NCBIfam" id="TIGR02433">
    <property type="entry name" value="lysidine_TilS_C"/>
    <property type="match status" value="1"/>
</dbReference>
<dbReference type="GO" id="GO:0005737">
    <property type="term" value="C:cytoplasm"/>
    <property type="evidence" value="ECO:0007669"/>
    <property type="project" value="UniProtKB-SubCell"/>
</dbReference>
<dbReference type="SUPFAM" id="SSF56037">
    <property type="entry name" value="PheT/TilS domain"/>
    <property type="match status" value="1"/>
</dbReference>
<evidence type="ECO:0000313" key="10">
    <source>
        <dbReference type="EMBL" id="MDG4946973.1"/>
    </source>
</evidence>
<dbReference type="SUPFAM" id="SSF52402">
    <property type="entry name" value="Adenine nucleotide alpha hydrolases-like"/>
    <property type="match status" value="1"/>
</dbReference>
<keyword evidence="3 8" id="KW-0436">Ligase</keyword>
<dbReference type="HAMAP" id="MF_01161">
    <property type="entry name" value="tRNA_Ile_lys_synt"/>
    <property type="match status" value="1"/>
</dbReference>
<evidence type="ECO:0000256" key="1">
    <source>
        <dbReference type="ARBA" id="ARBA00004496"/>
    </source>
</evidence>
<evidence type="ECO:0000256" key="7">
    <source>
        <dbReference type="ARBA" id="ARBA00048539"/>
    </source>
</evidence>
<dbReference type="EC" id="6.3.4.19" evidence="8"/>
<feature type="domain" description="Lysidine-tRNA(Ile) synthetase C-terminal" evidence="9">
    <location>
        <begin position="353"/>
        <end position="427"/>
    </location>
</feature>
<dbReference type="EMBL" id="JANCMU010000009">
    <property type="protein sequence ID" value="MDG4946973.1"/>
    <property type="molecule type" value="Genomic_DNA"/>
</dbReference>
<evidence type="ECO:0000313" key="11">
    <source>
        <dbReference type="Proteomes" id="UP001152599"/>
    </source>
</evidence>
<organism evidence="10 11">
    <name type="scientific">Profundicola chukchiensis</name>
    <dbReference type="NCBI Taxonomy" id="2961959"/>
    <lineage>
        <taxon>Bacteria</taxon>
        <taxon>Pseudomonadati</taxon>
        <taxon>Bacteroidota</taxon>
        <taxon>Flavobacteriia</taxon>
        <taxon>Flavobacteriales</taxon>
        <taxon>Weeksellaceae</taxon>
        <taxon>Profundicola</taxon>
    </lineage>
</organism>
<dbReference type="AlphaFoldDB" id="A0A9X4MY16"/>
<keyword evidence="4 8" id="KW-0819">tRNA processing</keyword>
<feature type="binding site" evidence="8">
    <location>
        <begin position="25"/>
        <end position="30"/>
    </location>
    <ligand>
        <name>ATP</name>
        <dbReference type="ChEBI" id="CHEBI:30616"/>
    </ligand>
</feature>
<comment type="similarity">
    <text evidence="8">Belongs to the tRNA(Ile)-lysidine synthase family.</text>
</comment>
<comment type="domain">
    <text evidence="8">The N-terminal region contains the highly conserved SGGXDS motif, predicted to be a P-loop motif involved in ATP binding.</text>
</comment>
<name>A0A9X4MY16_9FLAO</name>
<dbReference type="PANTHER" id="PTHR43033">
    <property type="entry name" value="TRNA(ILE)-LYSIDINE SYNTHASE-RELATED"/>
    <property type="match status" value="1"/>
</dbReference>
<dbReference type="InterPro" id="IPR012796">
    <property type="entry name" value="Lysidine-tRNA-synth_C"/>
</dbReference>
<dbReference type="NCBIfam" id="TIGR02432">
    <property type="entry name" value="lysidine_TilS_N"/>
    <property type="match status" value="1"/>
</dbReference>
<evidence type="ECO:0000256" key="6">
    <source>
        <dbReference type="ARBA" id="ARBA00022840"/>
    </source>
</evidence>
<dbReference type="GO" id="GO:0032267">
    <property type="term" value="F:tRNA(Ile)-lysidine synthase activity"/>
    <property type="evidence" value="ECO:0007669"/>
    <property type="project" value="UniProtKB-EC"/>
</dbReference>
<dbReference type="Pfam" id="PF01171">
    <property type="entry name" value="ATP_bind_3"/>
    <property type="match status" value="1"/>
</dbReference>
<comment type="caution">
    <text evidence="10">The sequence shown here is derived from an EMBL/GenBank/DDBJ whole genome shotgun (WGS) entry which is preliminary data.</text>
</comment>
<keyword evidence="2 8" id="KW-0963">Cytoplasm</keyword>
<dbReference type="CDD" id="cd01992">
    <property type="entry name" value="TilS_N"/>
    <property type="match status" value="1"/>
</dbReference>
<dbReference type="GO" id="GO:0006400">
    <property type="term" value="P:tRNA modification"/>
    <property type="evidence" value="ECO:0007669"/>
    <property type="project" value="UniProtKB-UniRule"/>
</dbReference>
<sequence length="431" mass="50815">MDIKDKIYNEFQFFGLEGNYLLAMSGGIDSSVLFNLMLDLNLKFGVAHAQFGLRGEESEKDEAFVRKLCAENEIPYITEKFNVPEHMEREGISLQMSARELRYEWFERLLEHEQFDYLVTAHHLNDSIETFFINLTRGTGLRGLTGIDHNEKVIRPMRGVSLKEIENYADENHINWREDSTNAEDHYLRNRIRHHIVPALEELDVNFNQSFSNSLEHLKQDVELISDYIDELRNRLFIREQNHIKIEVSSLKEKKNAKAIFYLFEPFGFKHPKAVEKLLNSQESAEIRSENYRLIKNRSHLLLQEKSEKSLEKYVFHKINDIEKPIRLRFKKKLTLPEDFSSHLDFEKIKFPISLRIRENGDKFRPSGMGGQSKKVSKFFKDLKLSKIEKENTWILCDADDKIIGIPGLRWDESFIADKETNIWLQVEKLD</sequence>
<evidence type="ECO:0000256" key="4">
    <source>
        <dbReference type="ARBA" id="ARBA00022694"/>
    </source>
</evidence>
<proteinExistence type="inferred from homology"/>
<evidence type="ECO:0000256" key="2">
    <source>
        <dbReference type="ARBA" id="ARBA00022490"/>
    </source>
</evidence>
<keyword evidence="6 8" id="KW-0067">ATP-binding</keyword>
<evidence type="ECO:0000256" key="5">
    <source>
        <dbReference type="ARBA" id="ARBA00022741"/>
    </source>
</evidence>
<dbReference type="InterPro" id="IPR011063">
    <property type="entry name" value="TilS/TtcA_N"/>
</dbReference>
<keyword evidence="5 8" id="KW-0547">Nucleotide-binding</keyword>
<dbReference type="Pfam" id="PF11734">
    <property type="entry name" value="TilS_C"/>
    <property type="match status" value="1"/>
</dbReference>
<comment type="subcellular location">
    <subcellularLocation>
        <location evidence="1 8">Cytoplasm</location>
    </subcellularLocation>
</comment>
<keyword evidence="11" id="KW-1185">Reference proteome</keyword>
<dbReference type="InterPro" id="IPR014729">
    <property type="entry name" value="Rossmann-like_a/b/a_fold"/>
</dbReference>
<dbReference type="Proteomes" id="UP001152599">
    <property type="component" value="Unassembled WGS sequence"/>
</dbReference>
<gene>
    <name evidence="8 10" type="primary">tilS</name>
    <name evidence="10" type="ORF">NMK71_11170</name>
</gene>
<dbReference type="InterPro" id="IPR012795">
    <property type="entry name" value="tRNA_Ile_lys_synt_N"/>
</dbReference>
<dbReference type="SMART" id="SM00977">
    <property type="entry name" value="TilS_C"/>
    <property type="match status" value="1"/>
</dbReference>
<dbReference type="InterPro" id="IPR012094">
    <property type="entry name" value="tRNA_Ile_lys_synt"/>
</dbReference>
<evidence type="ECO:0000256" key="8">
    <source>
        <dbReference type="HAMAP-Rule" id="MF_01161"/>
    </source>
</evidence>
<dbReference type="GO" id="GO:0005524">
    <property type="term" value="F:ATP binding"/>
    <property type="evidence" value="ECO:0007669"/>
    <property type="project" value="UniProtKB-UniRule"/>
</dbReference>
<evidence type="ECO:0000259" key="9">
    <source>
        <dbReference type="SMART" id="SM00977"/>
    </source>
</evidence>
<dbReference type="RefSeq" id="WP_304421255.1">
    <property type="nucleotide sequence ID" value="NZ_JANCMU010000009.1"/>
</dbReference>
<comment type="catalytic activity">
    <reaction evidence="7 8">
        <text>cytidine(34) in tRNA(Ile2) + L-lysine + ATP = lysidine(34) in tRNA(Ile2) + AMP + diphosphate + H(+)</text>
        <dbReference type="Rhea" id="RHEA:43744"/>
        <dbReference type="Rhea" id="RHEA-COMP:10625"/>
        <dbReference type="Rhea" id="RHEA-COMP:10670"/>
        <dbReference type="ChEBI" id="CHEBI:15378"/>
        <dbReference type="ChEBI" id="CHEBI:30616"/>
        <dbReference type="ChEBI" id="CHEBI:32551"/>
        <dbReference type="ChEBI" id="CHEBI:33019"/>
        <dbReference type="ChEBI" id="CHEBI:82748"/>
        <dbReference type="ChEBI" id="CHEBI:83665"/>
        <dbReference type="ChEBI" id="CHEBI:456215"/>
        <dbReference type="EC" id="6.3.4.19"/>
    </reaction>
</comment>
<dbReference type="Gene3D" id="3.40.50.620">
    <property type="entry name" value="HUPs"/>
    <property type="match status" value="1"/>
</dbReference>
<evidence type="ECO:0000256" key="3">
    <source>
        <dbReference type="ARBA" id="ARBA00022598"/>
    </source>
</evidence>
<dbReference type="PANTHER" id="PTHR43033:SF1">
    <property type="entry name" value="TRNA(ILE)-LYSIDINE SYNTHASE-RELATED"/>
    <property type="match status" value="1"/>
</dbReference>
<reference evidence="10" key="1">
    <citation type="submission" date="2022-07" db="EMBL/GenBank/DDBJ databases">
        <title>Description and genome-wide analysis of Profundicola chukchiensis gen. nov., sp. nov., marine bacteria isolated from bottom sediments of the Chukchi Sea.</title>
        <authorList>
            <person name="Romanenko L."/>
            <person name="Otstavnykh N."/>
            <person name="Kurilenko V."/>
            <person name="Eremeev V."/>
            <person name="Velansky P."/>
            <person name="Mikhailov V."/>
            <person name="Isaeva M."/>
        </authorList>
    </citation>
    <scope>NUCLEOTIDE SEQUENCE</scope>
    <source>
        <strain evidence="10">KMM 9713</strain>
    </source>
</reference>
<protein>
    <recommendedName>
        <fullName evidence="8">tRNA(Ile)-lysidine synthase</fullName>
        <ecNumber evidence="8">6.3.4.19</ecNumber>
    </recommendedName>
    <alternativeName>
        <fullName evidence="8">tRNA(Ile)-2-lysyl-cytidine synthase</fullName>
    </alternativeName>
    <alternativeName>
        <fullName evidence="8">tRNA(Ile)-lysidine synthetase</fullName>
    </alternativeName>
</protein>
<accession>A0A9X4MY16</accession>